<feature type="compositionally biased region" description="Polar residues" evidence="1">
    <location>
        <begin position="262"/>
        <end position="276"/>
    </location>
</feature>
<dbReference type="EMBL" id="OB660050">
    <property type="protein sequence ID" value="CAD7222364.1"/>
    <property type="molecule type" value="Genomic_DNA"/>
</dbReference>
<gene>
    <name evidence="2" type="ORF">CTOB1V02_LOCUS375</name>
</gene>
<dbReference type="OrthoDB" id="10064525at2759"/>
<evidence type="ECO:0000256" key="1">
    <source>
        <dbReference type="SAM" id="MobiDB-lite"/>
    </source>
</evidence>
<proteinExistence type="predicted"/>
<dbReference type="InterPro" id="IPR029000">
    <property type="entry name" value="Cyclophilin-like_dom_sf"/>
</dbReference>
<feature type="region of interest" description="Disordered" evidence="1">
    <location>
        <begin position="527"/>
        <end position="551"/>
    </location>
</feature>
<reference evidence="2" key="1">
    <citation type="submission" date="2020-11" db="EMBL/GenBank/DDBJ databases">
        <authorList>
            <person name="Tran Van P."/>
        </authorList>
    </citation>
    <scope>NUCLEOTIDE SEQUENCE</scope>
</reference>
<dbReference type="SUPFAM" id="SSF50891">
    <property type="entry name" value="Cyclophilin-like"/>
    <property type="match status" value="1"/>
</dbReference>
<name>A0A7R8ZFM8_9CRUS</name>
<dbReference type="PRINTS" id="PR00153">
    <property type="entry name" value="CSAPPISMRASE"/>
</dbReference>
<evidence type="ECO:0000313" key="2">
    <source>
        <dbReference type="EMBL" id="CAD7222364.1"/>
    </source>
</evidence>
<dbReference type="PANTHER" id="PTHR11071:SF561">
    <property type="entry name" value="PEPTIDYL-PROLYL CIS-TRANS ISOMERASE D-RELATED"/>
    <property type="match status" value="1"/>
</dbReference>
<dbReference type="Pfam" id="PF00160">
    <property type="entry name" value="Pro_isomerase"/>
    <property type="match status" value="1"/>
</dbReference>
<dbReference type="GO" id="GO:0005737">
    <property type="term" value="C:cytoplasm"/>
    <property type="evidence" value="ECO:0007669"/>
    <property type="project" value="TreeGrafter"/>
</dbReference>
<feature type="region of interest" description="Disordered" evidence="1">
    <location>
        <begin position="262"/>
        <end position="287"/>
    </location>
</feature>
<dbReference type="Gene3D" id="2.40.100.10">
    <property type="entry name" value="Cyclophilin-like"/>
    <property type="match status" value="1"/>
</dbReference>
<dbReference type="GO" id="GO:0006457">
    <property type="term" value="P:protein folding"/>
    <property type="evidence" value="ECO:0007669"/>
    <property type="project" value="TreeGrafter"/>
</dbReference>
<organism evidence="2">
    <name type="scientific">Cyprideis torosa</name>
    <dbReference type="NCBI Taxonomy" id="163714"/>
    <lineage>
        <taxon>Eukaryota</taxon>
        <taxon>Metazoa</taxon>
        <taxon>Ecdysozoa</taxon>
        <taxon>Arthropoda</taxon>
        <taxon>Crustacea</taxon>
        <taxon>Oligostraca</taxon>
        <taxon>Ostracoda</taxon>
        <taxon>Podocopa</taxon>
        <taxon>Podocopida</taxon>
        <taxon>Cytherocopina</taxon>
        <taxon>Cytheroidea</taxon>
        <taxon>Cytherideidae</taxon>
        <taxon>Cyprideis</taxon>
    </lineage>
</organism>
<feature type="compositionally biased region" description="Basic and acidic residues" evidence="1">
    <location>
        <begin position="277"/>
        <end position="287"/>
    </location>
</feature>
<dbReference type="GO" id="GO:0003755">
    <property type="term" value="F:peptidyl-prolyl cis-trans isomerase activity"/>
    <property type="evidence" value="ECO:0007669"/>
    <property type="project" value="InterPro"/>
</dbReference>
<dbReference type="GO" id="GO:0016018">
    <property type="term" value="F:cyclosporin A binding"/>
    <property type="evidence" value="ECO:0007669"/>
    <property type="project" value="TreeGrafter"/>
</dbReference>
<protein>
    <submittedName>
        <fullName evidence="2">Uncharacterized protein</fullName>
    </submittedName>
</protein>
<dbReference type="InterPro" id="IPR002130">
    <property type="entry name" value="Cyclophilin-type_PPIase_dom"/>
</dbReference>
<accession>A0A7R8ZFM8</accession>
<sequence length="581" mass="65188">MIGPSKEPSLDFDSGEGVSPIRDCKNNKSLLLTITHHAFMEISINGIPQDLVKIGLCGRTVPHTVRNFATIANQGIRGKTYNGTRIHRIMRHFVVQAGDITAGDGTGGMSIYNKGRSFADENFDIPHVSGGTISMANNGSNSNRSQFFFTLLPMPSLDGKHVAFGKVLSNMRIISQLENLQTDWLGKPMQPVIIEKLWVEKVNKRYTVEADPYDFWVWLRLISLPTAWQASIVLLLVWFYRRIGRAEIVRDDLLRQVEVANSKKTGQEESASSPSLESHHDESEEQKKKCYLADRSEPHHLAGAHAVSLAERLRQKQEICFSTYEADRPPVYRVHCALNPLPRSLPLHDRDGMKAFVRRSSQITSLQAMSHQRQTPVLWQEGNEGLSVSQPSGRLAEGGLLFTQQVTSDLGSARRDRKRTNDDACDIDVERKLPNFIAAKRIPPRVRLPENVENEIIKCGYDKRDQKLNRIGNNTTDAASAAEENPDAETERVPLSPTTHSVIKDLNNWSGGEGILRDSTGPFRPGGIGLPPFIKVSSPKEPQDDEYQQKQCSSPLNIQKLILRFLQHELHLNPSFKEESE</sequence>
<dbReference type="PANTHER" id="PTHR11071">
    <property type="entry name" value="PEPTIDYL-PROLYL CIS-TRANS ISOMERASE"/>
    <property type="match status" value="1"/>
</dbReference>
<dbReference type="AlphaFoldDB" id="A0A7R8ZFM8"/>
<dbReference type="PROSITE" id="PS50072">
    <property type="entry name" value="CSA_PPIASE_2"/>
    <property type="match status" value="1"/>
</dbReference>